<feature type="transmembrane region" description="Helical" evidence="1">
    <location>
        <begin position="7"/>
        <end position="26"/>
    </location>
</feature>
<dbReference type="Pfam" id="PF12695">
    <property type="entry name" value="Abhydrolase_5"/>
    <property type="match status" value="1"/>
</dbReference>
<keyword evidence="1" id="KW-1133">Transmembrane helix</keyword>
<reference evidence="3 4" key="1">
    <citation type="journal article" date="2010" name="Int. J. Syst. Evol. Microbiol.">
        <title>Bacillus horneckiae sp. nov., isolated from a spacecraft-assembly clean room.</title>
        <authorList>
            <person name="Vaishampayan P."/>
            <person name="Probst A."/>
            <person name="Krishnamurthi S."/>
            <person name="Ghosh S."/>
            <person name="Osman S."/>
            <person name="McDowall A."/>
            <person name="Ruckmani A."/>
            <person name="Mayilraj S."/>
            <person name="Venkateswaran K."/>
        </authorList>
    </citation>
    <scope>NUCLEOTIDE SEQUENCE [LARGE SCALE GENOMIC DNA]</scope>
    <source>
        <strain evidence="4">1PO1SC</strain>
    </source>
</reference>
<dbReference type="Gene3D" id="3.40.50.1820">
    <property type="entry name" value="alpha/beta hydrolase"/>
    <property type="match status" value="1"/>
</dbReference>
<evidence type="ECO:0000313" key="3">
    <source>
        <dbReference type="EMBL" id="PKG27453.1"/>
    </source>
</evidence>
<dbReference type="SUPFAM" id="SSF53474">
    <property type="entry name" value="alpha/beta-Hydrolases"/>
    <property type="match status" value="1"/>
</dbReference>
<comment type="caution">
    <text evidence="3">The sequence shown here is derived from an EMBL/GenBank/DDBJ whole genome shotgun (WGS) entry which is preliminary data.</text>
</comment>
<dbReference type="AlphaFoldDB" id="A0A2N0ZD70"/>
<dbReference type="GO" id="GO:0016787">
    <property type="term" value="F:hydrolase activity"/>
    <property type="evidence" value="ECO:0007669"/>
    <property type="project" value="UniProtKB-KW"/>
</dbReference>
<proteinExistence type="predicted"/>
<organism evidence="3 4">
    <name type="scientific">Cytobacillus horneckiae</name>
    <dbReference type="NCBI Taxonomy" id="549687"/>
    <lineage>
        <taxon>Bacteria</taxon>
        <taxon>Bacillati</taxon>
        <taxon>Bacillota</taxon>
        <taxon>Bacilli</taxon>
        <taxon>Bacillales</taxon>
        <taxon>Bacillaceae</taxon>
        <taxon>Cytobacillus</taxon>
    </lineage>
</organism>
<dbReference type="InterPro" id="IPR029058">
    <property type="entry name" value="AB_hydrolase_fold"/>
</dbReference>
<name>A0A2N0ZD70_9BACI</name>
<feature type="domain" description="Alpha/beta hydrolase fold-5" evidence="2">
    <location>
        <begin position="62"/>
        <end position="227"/>
    </location>
</feature>
<dbReference type="RefSeq" id="WP_066197484.1">
    <property type="nucleotide sequence ID" value="NZ_JAFDQP010000005.1"/>
</dbReference>
<dbReference type="EMBL" id="PISD01000043">
    <property type="protein sequence ID" value="PKG27453.1"/>
    <property type="molecule type" value="Genomic_DNA"/>
</dbReference>
<accession>A0A2N0ZD70</accession>
<gene>
    <name evidence="3" type="ORF">CWS20_18890</name>
</gene>
<keyword evidence="1" id="KW-0472">Membrane</keyword>
<keyword evidence="3" id="KW-0378">Hydrolase</keyword>
<evidence type="ECO:0000256" key="1">
    <source>
        <dbReference type="SAM" id="Phobius"/>
    </source>
</evidence>
<keyword evidence="4" id="KW-1185">Reference proteome</keyword>
<protein>
    <submittedName>
        <fullName evidence="3">Alpha/beta hydrolase</fullName>
    </submittedName>
</protein>
<dbReference type="Proteomes" id="UP000233343">
    <property type="component" value="Unassembled WGS sequence"/>
</dbReference>
<sequence length="240" mass="26968">MKKIIKYLLMCIVSLIMIVLISFFIWTQQTYEPSKKLDNLVKEINYEEDWVVFNPRESKGVGVILYPGAKVEPEAYSYIAQQLSDQGYFVGIPKVRLNLPMFDRNKAAELINKSDSIEKWYVGGHSLGGVTAAAFASEHPDVVSGLILLASYPSSSNNFSQTNVPTLSIYAENDGLSTIDKIEKNRHLLSQQTELYEIKGGNHAQFGIYGPQKGDHKAAISVKEQQDIIGNEMLKWFEGR</sequence>
<dbReference type="InterPro" id="IPR029059">
    <property type="entry name" value="AB_hydrolase_5"/>
</dbReference>
<evidence type="ECO:0000259" key="2">
    <source>
        <dbReference type="Pfam" id="PF12695"/>
    </source>
</evidence>
<keyword evidence="1" id="KW-0812">Transmembrane</keyword>
<evidence type="ECO:0000313" key="4">
    <source>
        <dbReference type="Proteomes" id="UP000233343"/>
    </source>
</evidence>